<keyword evidence="3" id="KW-0378">Hydrolase</keyword>
<keyword evidence="1" id="KW-0808">Transferase</keyword>
<dbReference type="Proteomes" id="UP000001640">
    <property type="component" value="Chromosome 4"/>
</dbReference>
<dbReference type="GO" id="GO:0006508">
    <property type="term" value="P:proteolysis"/>
    <property type="evidence" value="ECO:0007669"/>
    <property type="project" value="UniProtKB-KW"/>
</dbReference>
<keyword evidence="2" id="KW-0012">Acyltransferase</keyword>
<dbReference type="AlphaFoldDB" id="G0VEU2"/>
<dbReference type="Gene3D" id="3.40.630.10">
    <property type="entry name" value="Zn peptidases"/>
    <property type="match status" value="1"/>
</dbReference>
<dbReference type="GO" id="GO:0008270">
    <property type="term" value="F:zinc ion binding"/>
    <property type="evidence" value="ECO:0007669"/>
    <property type="project" value="TreeGrafter"/>
</dbReference>
<keyword evidence="3" id="KW-0732">Signal</keyword>
<keyword evidence="3" id="KW-0645">Protease</keyword>
<dbReference type="InParanoid" id="G0VEU2"/>
<dbReference type="EC" id="3.4.-.-" evidence="3"/>
<accession>G0VEU2</accession>
<dbReference type="EMBL" id="HE576755">
    <property type="protein sequence ID" value="CCC69637.1"/>
    <property type="molecule type" value="Genomic_DNA"/>
</dbReference>
<dbReference type="PANTHER" id="PTHR12283:SF6">
    <property type="entry name" value="GLUTAMINYL-PEPTIDE CYCLOTRANSFERASE-RELATED"/>
    <property type="match status" value="1"/>
</dbReference>
<dbReference type="PANTHER" id="PTHR12283">
    <property type="entry name" value="GLUTAMINYL-PEPTIDE CYCLOTRANSFERASE"/>
    <property type="match status" value="1"/>
</dbReference>
<evidence type="ECO:0000313" key="6">
    <source>
        <dbReference type="Proteomes" id="UP000001640"/>
    </source>
</evidence>
<dbReference type="OMA" id="HYETNYP"/>
<evidence type="ECO:0000256" key="3">
    <source>
        <dbReference type="RuleBase" id="RU361240"/>
    </source>
</evidence>
<dbReference type="GO" id="GO:0008233">
    <property type="term" value="F:peptidase activity"/>
    <property type="evidence" value="ECO:0007669"/>
    <property type="project" value="UniProtKB-KW"/>
</dbReference>
<name>G0VEU2_NAUCA</name>
<reference evidence="5 6" key="1">
    <citation type="journal article" date="2011" name="Proc. Natl. Acad. Sci. U.S.A.">
        <title>Evolutionary erosion of yeast sex chromosomes by mating-type switching accidents.</title>
        <authorList>
            <person name="Gordon J.L."/>
            <person name="Armisen D."/>
            <person name="Proux-Wera E."/>
            <person name="Oheigeartaigh S.S."/>
            <person name="Byrne K.P."/>
            <person name="Wolfe K.H."/>
        </authorList>
    </citation>
    <scope>NUCLEOTIDE SEQUENCE [LARGE SCALE GENOMIC DNA]</scope>
    <source>
        <strain evidence="6">ATCC 76901 / BCRC 22586 / CBS 4309 / NBRC 1992 / NRRL Y-12630</strain>
    </source>
</reference>
<dbReference type="GO" id="GO:0016603">
    <property type="term" value="F:glutaminyl-peptide cyclotransferase activity"/>
    <property type="evidence" value="ECO:0007669"/>
    <property type="project" value="TreeGrafter"/>
</dbReference>
<keyword evidence="3" id="KW-0862">Zinc</keyword>
<comment type="similarity">
    <text evidence="3">Belongs to the peptidase M28 family.</text>
</comment>
<dbReference type="OrthoDB" id="3907302at2759"/>
<organism evidence="5 6">
    <name type="scientific">Naumovozyma castellii</name>
    <name type="common">Yeast</name>
    <name type="synonym">Saccharomyces castellii</name>
    <dbReference type="NCBI Taxonomy" id="27288"/>
    <lineage>
        <taxon>Eukaryota</taxon>
        <taxon>Fungi</taxon>
        <taxon>Dikarya</taxon>
        <taxon>Ascomycota</taxon>
        <taxon>Saccharomycotina</taxon>
        <taxon>Saccharomycetes</taxon>
        <taxon>Saccharomycetales</taxon>
        <taxon>Saccharomycetaceae</taxon>
        <taxon>Naumovozyma</taxon>
    </lineage>
</organism>
<dbReference type="SUPFAM" id="SSF53187">
    <property type="entry name" value="Zn-dependent exopeptidases"/>
    <property type="match status" value="1"/>
</dbReference>
<evidence type="ECO:0000256" key="2">
    <source>
        <dbReference type="ARBA" id="ARBA00023315"/>
    </source>
</evidence>
<dbReference type="InterPro" id="IPR040234">
    <property type="entry name" value="QC/QCL"/>
</dbReference>
<keyword evidence="3" id="KW-0479">Metal-binding</keyword>
<dbReference type="InterPro" id="IPR007484">
    <property type="entry name" value="Peptidase_M28"/>
</dbReference>
<dbReference type="STRING" id="1064592.G0VEU2"/>
<dbReference type="GeneID" id="96903246"/>
<evidence type="ECO:0000256" key="1">
    <source>
        <dbReference type="ARBA" id="ARBA00022679"/>
    </source>
</evidence>
<evidence type="ECO:0000313" key="5">
    <source>
        <dbReference type="EMBL" id="CCC69637.1"/>
    </source>
</evidence>
<dbReference type="RefSeq" id="XP_003676001.1">
    <property type="nucleotide sequence ID" value="XM_003675953.1"/>
</dbReference>
<dbReference type="eggNOG" id="KOG3946">
    <property type="taxonomic scope" value="Eukaryota"/>
</dbReference>
<dbReference type="FunCoup" id="G0VEU2">
    <property type="interactions" value="172"/>
</dbReference>
<keyword evidence="6" id="KW-1185">Reference proteome</keyword>
<evidence type="ECO:0000259" key="4">
    <source>
        <dbReference type="Pfam" id="PF04389"/>
    </source>
</evidence>
<gene>
    <name evidence="5" type="primary">NCAS0D00560</name>
    <name evidence="5" type="ordered locus">NCAS_0D00560</name>
</gene>
<feature type="chain" id="PRO_5005130862" description="Peptide hydrolase" evidence="3">
    <location>
        <begin position="19"/>
        <end position="349"/>
    </location>
</feature>
<sequence>MLLQYALSVVLLLKHALSFDWDLRAGSGISFAEYHEENIPLLLGLDSTNKSDGNLLLPFNTTRIPGSNESLAIQQFIVDHFNETLQANWTIEQDRFEENGRNFTNLVFTLNQGPSPSDDDDDGKYLMLSAHYDTLIRPDGFVGAMDSAASCAMMLYIAQFVDWTLAHPDPDSAATSRETTPLALKLVFFDGEEALEHWSAEDSLYGSRHLAAKWEVDGTLPQIELMVLLDLLGDRTSRVPSYFGSSHKYYSMLSEIETDYLAGTALASSLDATNTAFVALGRSVIDDDHVPFYRRGTAVLHVIPYPFPTTWHAVEDDFAHLSSDEIRRWTTILSEFTWRSVQRDAPLKL</sequence>
<protein>
    <recommendedName>
        <fullName evidence="3">Peptide hydrolase</fullName>
        <ecNumber evidence="3">3.4.-.-</ecNumber>
    </recommendedName>
</protein>
<feature type="signal peptide" evidence="3">
    <location>
        <begin position="1"/>
        <end position="18"/>
    </location>
</feature>
<reference key="2">
    <citation type="submission" date="2011-08" db="EMBL/GenBank/DDBJ databases">
        <title>Genome sequence of Naumovozyma castellii.</title>
        <authorList>
            <person name="Gordon J.L."/>
            <person name="Armisen D."/>
            <person name="Proux-Wera E."/>
            <person name="OhEigeartaigh S.S."/>
            <person name="Byrne K.P."/>
            <person name="Wolfe K.H."/>
        </authorList>
    </citation>
    <scope>NUCLEOTIDE SEQUENCE</scope>
    <source>
        <strain>Type strain:CBS 4309</strain>
    </source>
</reference>
<proteinExistence type="inferred from homology"/>
<dbReference type="HOGENOM" id="CLU_045003_1_1_1"/>
<feature type="domain" description="Peptidase M28" evidence="4">
    <location>
        <begin position="123"/>
        <end position="336"/>
    </location>
</feature>
<dbReference type="Pfam" id="PF04389">
    <property type="entry name" value="Peptidase_M28"/>
    <property type="match status" value="1"/>
</dbReference>
<dbReference type="KEGG" id="ncs:NCAS_0D00560"/>